<proteinExistence type="predicted"/>
<gene>
    <name evidence="1" type="ORF">G3M58_47045</name>
</gene>
<comment type="caution">
    <text evidence="1">The sequence shown here is derived from an EMBL/GenBank/DDBJ whole genome shotgun (WGS) entry which is preliminary data.</text>
</comment>
<accession>A0A6G3X8K7</accession>
<sequence>AGLEKALDASLELHDYPDVADARRALEEQKVFAILRASGGGVELDVAAASGATVAELLGEAALKVGEATGVEVT</sequence>
<organism evidence="1">
    <name type="scientific">Streptomyces sp. SID7499</name>
    <dbReference type="NCBI Taxonomy" id="2706086"/>
    <lineage>
        <taxon>Bacteria</taxon>
        <taxon>Bacillati</taxon>
        <taxon>Actinomycetota</taxon>
        <taxon>Actinomycetes</taxon>
        <taxon>Kitasatosporales</taxon>
        <taxon>Streptomycetaceae</taxon>
        <taxon>Streptomyces</taxon>
    </lineage>
</organism>
<dbReference type="AlphaFoldDB" id="A0A6G3X8K7"/>
<name>A0A6G3X8K7_9ACTN</name>
<evidence type="ECO:0000313" key="1">
    <source>
        <dbReference type="EMBL" id="NEE14003.1"/>
    </source>
</evidence>
<protein>
    <submittedName>
        <fullName evidence="1">ABC transporter permease</fullName>
    </submittedName>
</protein>
<feature type="non-terminal residue" evidence="1">
    <location>
        <position position="1"/>
    </location>
</feature>
<feature type="non-terminal residue" evidence="1">
    <location>
        <position position="74"/>
    </location>
</feature>
<reference evidence="1" key="1">
    <citation type="submission" date="2020-01" db="EMBL/GenBank/DDBJ databases">
        <title>Insect and environment-associated Actinomycetes.</title>
        <authorList>
            <person name="Currrie C."/>
            <person name="Chevrette M."/>
            <person name="Carlson C."/>
            <person name="Stubbendieck R."/>
            <person name="Wendt-Pienkowski E."/>
        </authorList>
    </citation>
    <scope>NUCLEOTIDE SEQUENCE</scope>
    <source>
        <strain evidence="1">SID7499</strain>
    </source>
</reference>
<dbReference type="EMBL" id="JAAGMN010005002">
    <property type="protein sequence ID" value="NEE14003.1"/>
    <property type="molecule type" value="Genomic_DNA"/>
</dbReference>